<keyword evidence="2" id="KW-0560">Oxidoreductase</keyword>
<sequence>MEENNTALNTMDDYNRRQFIRTSLPGFLGLTLALPSIASLATRANACNGRLAKDATINWDAFLSEVDKVAKTQHLDHWKEEAYIQQVVQLTKRLNLKDPALLKGFENCKRGLGNGRVDFEDLEKNRDFAVCLLQFEKGEFIPPHDHPGMTGVIQCATGEISVQNYDMLGVRKGHETFLFKKSADTVMKKGEVSSLTSKARNIHTLKAHSLTQLVDVFAPPYDPQRAAKSSWFSIDSDPFEGKKDIFEAALR</sequence>
<organism evidence="4 5">
    <name type="scientific">Rubritalea squalenifaciens DSM 18772</name>
    <dbReference type="NCBI Taxonomy" id="1123071"/>
    <lineage>
        <taxon>Bacteria</taxon>
        <taxon>Pseudomonadati</taxon>
        <taxon>Verrucomicrobiota</taxon>
        <taxon>Verrucomicrobiia</taxon>
        <taxon>Verrucomicrobiales</taxon>
        <taxon>Rubritaleaceae</taxon>
        <taxon>Rubritalea</taxon>
    </lineage>
</organism>
<evidence type="ECO:0000256" key="2">
    <source>
        <dbReference type="ARBA" id="ARBA00023002"/>
    </source>
</evidence>
<accession>A0A1M6PGL7</accession>
<dbReference type="Gene3D" id="2.60.120.10">
    <property type="entry name" value="Jelly Rolls"/>
    <property type="match status" value="1"/>
</dbReference>
<keyword evidence="5" id="KW-1185">Reference proteome</keyword>
<dbReference type="InterPro" id="IPR014710">
    <property type="entry name" value="RmlC-like_jellyroll"/>
</dbReference>
<evidence type="ECO:0000256" key="1">
    <source>
        <dbReference type="ARBA" id="ARBA00022723"/>
    </source>
</evidence>
<dbReference type="InterPro" id="IPR011051">
    <property type="entry name" value="RmlC_Cupin_sf"/>
</dbReference>
<dbReference type="GO" id="GO:0016702">
    <property type="term" value="F:oxidoreductase activity, acting on single donors with incorporation of molecular oxygen, incorporation of two atoms of oxygen"/>
    <property type="evidence" value="ECO:0007669"/>
    <property type="project" value="InterPro"/>
</dbReference>
<dbReference type="Pfam" id="PF07847">
    <property type="entry name" value="PCO_ADO"/>
    <property type="match status" value="1"/>
</dbReference>
<dbReference type="InterPro" id="IPR012864">
    <property type="entry name" value="PCO/ADO"/>
</dbReference>
<name>A0A1M6PGL7_9BACT</name>
<keyword evidence="1" id="KW-0479">Metal-binding</keyword>
<dbReference type="PANTHER" id="PTHR22966:SF61">
    <property type="entry name" value="2-AMINOETHANETHIOL DIOXYGENASE"/>
    <property type="match status" value="1"/>
</dbReference>
<evidence type="ECO:0000256" key="3">
    <source>
        <dbReference type="ARBA" id="ARBA00023004"/>
    </source>
</evidence>
<dbReference type="SUPFAM" id="SSF51182">
    <property type="entry name" value="RmlC-like cupins"/>
    <property type="match status" value="1"/>
</dbReference>
<protein>
    <submittedName>
        <fullName evidence="4">Cysteamine dioxygenase</fullName>
    </submittedName>
</protein>
<gene>
    <name evidence="4" type="ORF">SAMN02745181_3185</name>
</gene>
<dbReference type="EMBL" id="FQYR01000005">
    <property type="protein sequence ID" value="SHK07098.1"/>
    <property type="molecule type" value="Genomic_DNA"/>
</dbReference>
<evidence type="ECO:0000313" key="5">
    <source>
        <dbReference type="Proteomes" id="UP000184510"/>
    </source>
</evidence>
<reference evidence="4 5" key="1">
    <citation type="submission" date="2016-11" db="EMBL/GenBank/DDBJ databases">
        <authorList>
            <person name="Jaros S."/>
            <person name="Januszkiewicz K."/>
            <person name="Wedrychowicz H."/>
        </authorList>
    </citation>
    <scope>NUCLEOTIDE SEQUENCE [LARGE SCALE GENOMIC DNA]</scope>
    <source>
        <strain evidence="4 5">DSM 18772</strain>
    </source>
</reference>
<dbReference type="AlphaFoldDB" id="A0A1M6PGL7"/>
<dbReference type="InParanoid" id="A0A1M6PGL7"/>
<dbReference type="STRING" id="1123071.SAMN02745181_3185"/>
<dbReference type="Proteomes" id="UP000184510">
    <property type="component" value="Unassembled WGS sequence"/>
</dbReference>
<evidence type="ECO:0000313" key="4">
    <source>
        <dbReference type="EMBL" id="SHK07098.1"/>
    </source>
</evidence>
<proteinExistence type="predicted"/>
<dbReference type="GO" id="GO:0046872">
    <property type="term" value="F:metal ion binding"/>
    <property type="evidence" value="ECO:0007669"/>
    <property type="project" value="UniProtKB-KW"/>
</dbReference>
<dbReference type="PANTHER" id="PTHR22966">
    <property type="entry name" value="2-AMINOETHANETHIOL DIOXYGENASE"/>
    <property type="match status" value="1"/>
</dbReference>
<keyword evidence="4" id="KW-0223">Dioxygenase</keyword>
<keyword evidence="3" id="KW-0408">Iron</keyword>